<protein>
    <submittedName>
        <fullName evidence="1">Uncharacterized protein</fullName>
    </submittedName>
</protein>
<evidence type="ECO:0000313" key="2">
    <source>
        <dbReference type="Proteomes" id="UP000002029"/>
    </source>
</evidence>
<evidence type="ECO:0000313" key="1">
    <source>
        <dbReference type="EMBL" id="ACZ91333.1"/>
    </source>
</evidence>
<dbReference type="Proteomes" id="UP000002029">
    <property type="component" value="Chromosome"/>
</dbReference>
<name>D2B499_STRRD</name>
<accession>D2B499</accession>
<reference evidence="1 2" key="1">
    <citation type="journal article" date="2010" name="Stand. Genomic Sci.">
        <title>Complete genome sequence of Streptosporangium roseum type strain (NI 9100).</title>
        <authorList>
            <person name="Nolan M."/>
            <person name="Sikorski J."/>
            <person name="Jando M."/>
            <person name="Lucas S."/>
            <person name="Lapidus A."/>
            <person name="Glavina Del Rio T."/>
            <person name="Chen F."/>
            <person name="Tice H."/>
            <person name="Pitluck S."/>
            <person name="Cheng J.F."/>
            <person name="Chertkov O."/>
            <person name="Sims D."/>
            <person name="Meincke L."/>
            <person name="Brettin T."/>
            <person name="Han C."/>
            <person name="Detter J.C."/>
            <person name="Bruce D."/>
            <person name="Goodwin L."/>
            <person name="Land M."/>
            <person name="Hauser L."/>
            <person name="Chang Y.J."/>
            <person name="Jeffries C.D."/>
            <person name="Ivanova N."/>
            <person name="Mavromatis K."/>
            <person name="Mikhailova N."/>
            <person name="Chen A."/>
            <person name="Palaniappan K."/>
            <person name="Chain P."/>
            <person name="Rohde M."/>
            <person name="Goker M."/>
            <person name="Bristow J."/>
            <person name="Eisen J.A."/>
            <person name="Markowitz V."/>
            <person name="Hugenholtz P."/>
            <person name="Kyrpides N.C."/>
            <person name="Klenk H.P."/>
        </authorList>
    </citation>
    <scope>NUCLEOTIDE SEQUENCE [LARGE SCALE GENOMIC DNA]</scope>
    <source>
        <strain evidence="2">ATCC 12428 / DSM 43021 / JCM 3005 / NI 9100</strain>
    </source>
</reference>
<organism evidence="1 2">
    <name type="scientific">Streptosporangium roseum (strain ATCC 12428 / DSM 43021 / JCM 3005 / KCTC 9067 / NCIMB 10171 / NRRL 2505 / NI 9100)</name>
    <dbReference type="NCBI Taxonomy" id="479432"/>
    <lineage>
        <taxon>Bacteria</taxon>
        <taxon>Bacillati</taxon>
        <taxon>Actinomycetota</taxon>
        <taxon>Actinomycetes</taxon>
        <taxon>Streptosporangiales</taxon>
        <taxon>Streptosporangiaceae</taxon>
        <taxon>Streptosporangium</taxon>
    </lineage>
</organism>
<sequence length="33" mass="3484">MLVPKYGVSLNTPSSLLDAFFTRTGLLLTAGSL</sequence>
<dbReference type="AlphaFoldDB" id="D2B499"/>
<gene>
    <name evidence="1" type="ordered locus">Sros_8692</name>
</gene>
<proteinExistence type="predicted"/>
<dbReference type="HOGENOM" id="CLU_3384128_0_0_11"/>
<dbReference type="KEGG" id="sro:Sros_8692"/>
<keyword evidence="2" id="KW-1185">Reference proteome</keyword>
<dbReference type="EMBL" id="CP001814">
    <property type="protein sequence ID" value="ACZ91333.1"/>
    <property type="molecule type" value="Genomic_DNA"/>
</dbReference>